<evidence type="ECO:0000259" key="3">
    <source>
        <dbReference type="PROSITE" id="PS51462"/>
    </source>
</evidence>
<dbReference type="SUPFAM" id="SSF55811">
    <property type="entry name" value="Nudix"/>
    <property type="match status" value="1"/>
</dbReference>
<evidence type="ECO:0000313" key="5">
    <source>
        <dbReference type="Proteomes" id="UP000027093"/>
    </source>
</evidence>
<protein>
    <submittedName>
        <fullName evidence="4">Putative NUDIX hydrolase</fullName>
        <ecNumber evidence="4">3.6.1.13</ecNumber>
    </submittedName>
</protein>
<feature type="region of interest" description="Disordered" evidence="2">
    <location>
        <begin position="1"/>
        <end position="22"/>
    </location>
</feature>
<dbReference type="AlphaFoldDB" id="A0A060HFU6"/>
<feature type="domain" description="Nudix hydrolase" evidence="3">
    <location>
        <begin position="19"/>
        <end position="147"/>
    </location>
</feature>
<dbReference type="PRINTS" id="PR00502">
    <property type="entry name" value="NUDIXFAMILY"/>
</dbReference>
<dbReference type="Proteomes" id="UP000027093">
    <property type="component" value="Chromosome"/>
</dbReference>
<sequence>MQPLIAPENPPEMQMSHRNPTPTVDAILQKGSKVLMVRRKKDPFKGMLALPGGFVNEGETVEDAMKREVLEETSLEVEPIDILGVYSDPRRDPRMHTMTVVFVAIIIGGREKAQDDAASLEWVELAGIEKAAFDHAQILADYRQWKGSAGTYWSTKRRHS</sequence>
<dbReference type="EC" id="3.6.1.13" evidence="4"/>
<dbReference type="InterPro" id="IPR020476">
    <property type="entry name" value="Nudix_hydrolase"/>
</dbReference>
<accession>A0A060HFU6</accession>
<dbReference type="InterPro" id="IPR015797">
    <property type="entry name" value="NUDIX_hydrolase-like_dom_sf"/>
</dbReference>
<proteinExistence type="predicted"/>
<evidence type="ECO:0000256" key="2">
    <source>
        <dbReference type="SAM" id="MobiDB-lite"/>
    </source>
</evidence>
<organism evidence="4 5">
    <name type="scientific">Nitrososphaera viennensis EN76</name>
    <dbReference type="NCBI Taxonomy" id="926571"/>
    <lineage>
        <taxon>Archaea</taxon>
        <taxon>Nitrososphaerota</taxon>
        <taxon>Nitrososphaeria</taxon>
        <taxon>Nitrososphaerales</taxon>
        <taxon>Nitrososphaeraceae</taxon>
        <taxon>Nitrososphaera</taxon>
    </lineage>
</organism>
<dbReference type="Gene3D" id="3.90.79.10">
    <property type="entry name" value="Nucleoside Triphosphate Pyrophosphohydrolase"/>
    <property type="match status" value="1"/>
</dbReference>
<dbReference type="PANTHER" id="PTHR43736:SF1">
    <property type="entry name" value="DIHYDRONEOPTERIN TRIPHOSPHATE DIPHOSPHATASE"/>
    <property type="match status" value="1"/>
</dbReference>
<dbReference type="STRING" id="926571.NVIE_012410"/>
<dbReference type="EMBL" id="CP007536">
    <property type="protein sequence ID" value="AIC15474.1"/>
    <property type="molecule type" value="Genomic_DNA"/>
</dbReference>
<evidence type="ECO:0000256" key="1">
    <source>
        <dbReference type="ARBA" id="ARBA00022801"/>
    </source>
</evidence>
<gene>
    <name evidence="4" type="primary">nudF</name>
    <name evidence="4" type="ORF">NVIE_012410</name>
</gene>
<dbReference type="PROSITE" id="PS51462">
    <property type="entry name" value="NUDIX"/>
    <property type="match status" value="1"/>
</dbReference>
<dbReference type="Pfam" id="PF00293">
    <property type="entry name" value="NUDIX"/>
    <property type="match status" value="1"/>
</dbReference>
<dbReference type="CDD" id="cd18873">
    <property type="entry name" value="NUDIX_NadM_like"/>
    <property type="match status" value="1"/>
</dbReference>
<keyword evidence="1 4" id="KW-0378">Hydrolase</keyword>
<keyword evidence="5" id="KW-1185">Reference proteome</keyword>
<evidence type="ECO:0000313" key="4">
    <source>
        <dbReference type="EMBL" id="AIC15474.1"/>
    </source>
</evidence>
<dbReference type="KEGG" id="nvn:NVIE_012410"/>
<dbReference type="PANTHER" id="PTHR43736">
    <property type="entry name" value="ADP-RIBOSE PYROPHOSPHATASE"/>
    <property type="match status" value="1"/>
</dbReference>
<dbReference type="HOGENOM" id="CLU_037162_20_3_2"/>
<dbReference type="GO" id="GO:0047631">
    <property type="term" value="F:ADP-ribose diphosphatase activity"/>
    <property type="evidence" value="ECO:0007669"/>
    <property type="project" value="UniProtKB-EC"/>
</dbReference>
<dbReference type="InterPro" id="IPR000086">
    <property type="entry name" value="NUDIX_hydrolase_dom"/>
</dbReference>
<reference evidence="4 5" key="1">
    <citation type="journal article" date="2014" name="Int. J. Syst. Evol. Microbiol.">
        <title>Nitrososphaera viennensis gen. nov., sp. nov., an aerobic and mesophilic, ammonia-oxidizing archaeon from soil and a member of the archaeal phylum Thaumarchaeota.</title>
        <authorList>
            <person name="Stieglmeier M."/>
            <person name="Klingl A."/>
            <person name="Alves R.J."/>
            <person name="Rittmann S.K."/>
            <person name="Melcher M."/>
            <person name="Leisch N."/>
            <person name="Schleper C."/>
        </authorList>
    </citation>
    <scope>NUCLEOTIDE SEQUENCE [LARGE SCALE GENOMIC DNA]</scope>
    <source>
        <strain evidence="4">EN76</strain>
    </source>
</reference>
<name>A0A060HFU6_9ARCH</name>